<dbReference type="RefSeq" id="WP_238748550.1">
    <property type="nucleotide sequence ID" value="NZ_JAKOOW010000069.1"/>
</dbReference>
<evidence type="ECO:0008006" key="3">
    <source>
        <dbReference type="Google" id="ProtNLM"/>
    </source>
</evidence>
<dbReference type="Proteomes" id="UP001298424">
    <property type="component" value="Unassembled WGS sequence"/>
</dbReference>
<comment type="caution">
    <text evidence="1">The sequence shown here is derived from an EMBL/GenBank/DDBJ whole genome shotgun (WGS) entry which is preliminary data.</text>
</comment>
<evidence type="ECO:0000313" key="2">
    <source>
        <dbReference type="Proteomes" id="UP001298424"/>
    </source>
</evidence>
<accession>A0ABS9NQB9</accession>
<gene>
    <name evidence="1" type="ORF">MB824_10840</name>
</gene>
<proteinExistence type="predicted"/>
<sequence length="135" mass="15929">MTAHKHAALMLQYAKDAMETDRPWERWEWFDDKSWYPCSNPPVWEVNMKYRRKQQIIRVGRHEFPKPVEQPLGYVDAYYYVTFSMETAEFTPFSDTWCNSRDDNDRLAGNLCHLSYDAAQAHADALNAICRGDVE</sequence>
<name>A0ABS9NQB9_9NEIS</name>
<protein>
    <recommendedName>
        <fullName evidence="3">F5/8 type C domain</fullName>
    </recommendedName>
</protein>
<keyword evidence="2" id="KW-1185">Reference proteome</keyword>
<organism evidence="1 2">
    <name type="scientific">Kingella pumchi</name>
    <dbReference type="NCBI Taxonomy" id="2779506"/>
    <lineage>
        <taxon>Bacteria</taxon>
        <taxon>Pseudomonadati</taxon>
        <taxon>Pseudomonadota</taxon>
        <taxon>Betaproteobacteria</taxon>
        <taxon>Neisseriales</taxon>
        <taxon>Neisseriaceae</taxon>
        <taxon>Kingella</taxon>
    </lineage>
</organism>
<dbReference type="EMBL" id="JAKOOW010000069">
    <property type="protein sequence ID" value="MCG6504988.1"/>
    <property type="molecule type" value="Genomic_DNA"/>
</dbReference>
<reference evidence="1 2" key="1">
    <citation type="submission" date="2022-02" db="EMBL/GenBank/DDBJ databases">
        <title>Genome sequence data of Kingella unionensis sp. nov. strain CICC 24913 (CCUG 75125).</title>
        <authorList>
            <person name="Xiao M."/>
        </authorList>
    </citation>
    <scope>NUCLEOTIDE SEQUENCE [LARGE SCALE GENOMIC DNA]</scope>
    <source>
        <strain evidence="1 2">CICC 24913</strain>
    </source>
</reference>
<evidence type="ECO:0000313" key="1">
    <source>
        <dbReference type="EMBL" id="MCG6504988.1"/>
    </source>
</evidence>